<evidence type="ECO:0000259" key="2">
    <source>
        <dbReference type="Pfam" id="PF04909"/>
    </source>
</evidence>
<evidence type="ECO:0000313" key="4">
    <source>
        <dbReference type="Proteomes" id="UP001500575"/>
    </source>
</evidence>
<dbReference type="InterPro" id="IPR032466">
    <property type="entry name" value="Metal_Hydrolase"/>
</dbReference>
<dbReference type="InterPro" id="IPR006680">
    <property type="entry name" value="Amidohydro-rel"/>
</dbReference>
<protein>
    <submittedName>
        <fullName evidence="3">Amidohydrolase family protein</fullName>
    </submittedName>
</protein>
<organism evidence="3 4">
    <name type="scientific">Nocardioides bigeumensis</name>
    <dbReference type="NCBI Taxonomy" id="433657"/>
    <lineage>
        <taxon>Bacteria</taxon>
        <taxon>Bacillati</taxon>
        <taxon>Actinomycetota</taxon>
        <taxon>Actinomycetes</taxon>
        <taxon>Propionibacteriales</taxon>
        <taxon>Nocardioidaceae</taxon>
        <taxon>Nocardioides</taxon>
    </lineage>
</organism>
<dbReference type="RefSeq" id="WP_344302830.1">
    <property type="nucleotide sequence ID" value="NZ_BAAAQQ010000004.1"/>
</dbReference>
<dbReference type="PANTHER" id="PTHR21240">
    <property type="entry name" value="2-AMINO-3-CARBOXYLMUCONATE-6-SEMIALDEHYDE DECARBOXYLASE"/>
    <property type="match status" value="1"/>
</dbReference>
<dbReference type="Gene3D" id="3.20.20.140">
    <property type="entry name" value="Metal-dependent hydrolases"/>
    <property type="match status" value="1"/>
</dbReference>
<evidence type="ECO:0000256" key="1">
    <source>
        <dbReference type="ARBA" id="ARBA00023239"/>
    </source>
</evidence>
<dbReference type="CDD" id="cd01292">
    <property type="entry name" value="metallo-dependent_hydrolases"/>
    <property type="match status" value="1"/>
</dbReference>
<proteinExistence type="predicted"/>
<dbReference type="Pfam" id="PF04909">
    <property type="entry name" value="Amidohydro_2"/>
    <property type="match status" value="1"/>
</dbReference>
<dbReference type="InterPro" id="IPR032465">
    <property type="entry name" value="ACMSD"/>
</dbReference>
<dbReference type="Proteomes" id="UP001500575">
    <property type="component" value="Unassembled WGS sequence"/>
</dbReference>
<keyword evidence="1" id="KW-0456">Lyase</keyword>
<comment type="caution">
    <text evidence="3">The sequence shown here is derived from an EMBL/GenBank/DDBJ whole genome shotgun (WGS) entry which is preliminary data.</text>
</comment>
<dbReference type="SUPFAM" id="SSF51556">
    <property type="entry name" value="Metallo-dependent hydrolases"/>
    <property type="match status" value="1"/>
</dbReference>
<gene>
    <name evidence="3" type="ORF">GCM10009843_12700</name>
</gene>
<feature type="domain" description="Amidohydrolase-related" evidence="2">
    <location>
        <begin position="13"/>
        <end position="284"/>
    </location>
</feature>
<keyword evidence="4" id="KW-1185">Reference proteome</keyword>
<dbReference type="PANTHER" id="PTHR21240:SF28">
    <property type="entry name" value="ISO-OROTATE DECARBOXYLASE (EUROFUNG)"/>
    <property type="match status" value="1"/>
</dbReference>
<dbReference type="EMBL" id="BAAAQQ010000004">
    <property type="protein sequence ID" value="GAA2119771.1"/>
    <property type="molecule type" value="Genomic_DNA"/>
</dbReference>
<evidence type="ECO:0000313" key="3">
    <source>
        <dbReference type="EMBL" id="GAA2119771.1"/>
    </source>
</evidence>
<reference evidence="3 4" key="1">
    <citation type="journal article" date="2019" name="Int. J. Syst. Evol. Microbiol.">
        <title>The Global Catalogue of Microorganisms (GCM) 10K type strain sequencing project: providing services to taxonomists for standard genome sequencing and annotation.</title>
        <authorList>
            <consortium name="The Broad Institute Genomics Platform"/>
            <consortium name="The Broad Institute Genome Sequencing Center for Infectious Disease"/>
            <person name="Wu L."/>
            <person name="Ma J."/>
        </authorList>
    </citation>
    <scope>NUCLEOTIDE SEQUENCE [LARGE SCALE GENOMIC DNA]</scope>
    <source>
        <strain evidence="3 4">JCM 16021</strain>
    </source>
</reference>
<accession>A0ABN2XZ06</accession>
<sequence>MNLHERLGLPGLYDVHTHFLPPRMAVKVRAQFDRAGPLIGREWPLHYRGDEAELVATLEAVGVRRFTALAYAHKPDMADWLNDWSADFAKRTPGALRCATVYPEQSAAAYTSRRLAEGARVWKVHVQVGGFDVRDPLLDEAWGLLAEAGAPVVLHAGSGPVPTEHTGPGPVAELLRRHPTLCLVLAHMGAPEYAEFLALAETHERVHLDTTMVFTDFFDELGAAYPRELLPRLSALGDRVLLGSDFPNIPYAYGHQLDALDRLELGDDWLRGVLWENAVRLIGLG</sequence>
<name>A0ABN2XZ06_9ACTN</name>